<dbReference type="SUPFAM" id="SSF48008">
    <property type="entry name" value="GntR ligand-binding domain-like"/>
    <property type="match status" value="1"/>
</dbReference>
<organism evidence="5 6">
    <name type="scientific">Desulfosarcina alkanivorans</name>
    <dbReference type="NCBI Taxonomy" id="571177"/>
    <lineage>
        <taxon>Bacteria</taxon>
        <taxon>Pseudomonadati</taxon>
        <taxon>Thermodesulfobacteriota</taxon>
        <taxon>Desulfobacteria</taxon>
        <taxon>Desulfobacterales</taxon>
        <taxon>Desulfosarcinaceae</taxon>
        <taxon>Desulfosarcina</taxon>
    </lineage>
</organism>
<evidence type="ECO:0000256" key="3">
    <source>
        <dbReference type="ARBA" id="ARBA00023163"/>
    </source>
</evidence>
<dbReference type="AlphaFoldDB" id="A0A5K7YDN4"/>
<dbReference type="PRINTS" id="PR00035">
    <property type="entry name" value="HTHGNTR"/>
</dbReference>
<dbReference type="InterPro" id="IPR036390">
    <property type="entry name" value="WH_DNA-bd_sf"/>
</dbReference>
<dbReference type="GO" id="GO:0003677">
    <property type="term" value="F:DNA binding"/>
    <property type="evidence" value="ECO:0007669"/>
    <property type="project" value="UniProtKB-KW"/>
</dbReference>
<reference evidence="5 6" key="1">
    <citation type="submission" date="2019-11" db="EMBL/GenBank/DDBJ databases">
        <title>Comparative genomics of hydrocarbon-degrading Desulfosarcina strains.</title>
        <authorList>
            <person name="Watanabe M."/>
            <person name="Kojima H."/>
            <person name="Fukui M."/>
        </authorList>
    </citation>
    <scope>NUCLEOTIDE SEQUENCE [LARGE SCALE GENOMIC DNA]</scope>
    <source>
        <strain evidence="5 6">PL12</strain>
    </source>
</reference>
<keyword evidence="6" id="KW-1185">Reference proteome</keyword>
<dbReference type="SUPFAM" id="SSF46785">
    <property type="entry name" value="Winged helix' DNA-binding domain"/>
    <property type="match status" value="1"/>
</dbReference>
<dbReference type="Proteomes" id="UP000427906">
    <property type="component" value="Chromosome"/>
</dbReference>
<dbReference type="Pfam" id="PF07729">
    <property type="entry name" value="FCD"/>
    <property type="match status" value="1"/>
</dbReference>
<evidence type="ECO:0000313" key="6">
    <source>
        <dbReference type="Proteomes" id="UP000427906"/>
    </source>
</evidence>
<dbReference type="Gene3D" id="1.20.120.530">
    <property type="entry name" value="GntR ligand-binding domain-like"/>
    <property type="match status" value="1"/>
</dbReference>
<dbReference type="InterPro" id="IPR000524">
    <property type="entry name" value="Tscrpt_reg_HTH_GntR"/>
</dbReference>
<dbReference type="PANTHER" id="PTHR43537:SF5">
    <property type="entry name" value="UXU OPERON TRANSCRIPTIONAL REGULATOR"/>
    <property type="match status" value="1"/>
</dbReference>
<keyword evidence="2" id="KW-0238">DNA-binding</keyword>
<dbReference type="InterPro" id="IPR036388">
    <property type="entry name" value="WH-like_DNA-bd_sf"/>
</dbReference>
<evidence type="ECO:0000313" key="5">
    <source>
        <dbReference type="EMBL" id="BBO67602.1"/>
    </source>
</evidence>
<gene>
    <name evidence="5" type="ORF">DSCA_15320</name>
</gene>
<evidence type="ECO:0000259" key="4">
    <source>
        <dbReference type="PROSITE" id="PS50949"/>
    </source>
</evidence>
<keyword evidence="3" id="KW-0804">Transcription</keyword>
<name>A0A5K7YDN4_9BACT</name>
<keyword evidence="1" id="KW-0805">Transcription regulation</keyword>
<accession>A0A5K7YDN4</accession>
<feature type="domain" description="HTH gntR-type" evidence="4">
    <location>
        <begin position="15"/>
        <end position="85"/>
    </location>
</feature>
<dbReference type="PANTHER" id="PTHR43537">
    <property type="entry name" value="TRANSCRIPTIONAL REGULATOR, GNTR FAMILY"/>
    <property type="match status" value="1"/>
</dbReference>
<dbReference type="SMART" id="SM00895">
    <property type="entry name" value="FCD"/>
    <property type="match status" value="1"/>
</dbReference>
<dbReference type="PROSITE" id="PS50949">
    <property type="entry name" value="HTH_GNTR"/>
    <property type="match status" value="1"/>
</dbReference>
<dbReference type="InterPro" id="IPR011711">
    <property type="entry name" value="GntR_C"/>
</dbReference>
<proteinExistence type="predicted"/>
<dbReference type="RefSeq" id="WP_155315845.1">
    <property type="nucleotide sequence ID" value="NZ_AP021874.1"/>
</dbReference>
<dbReference type="OrthoDB" id="9028214at2"/>
<dbReference type="InterPro" id="IPR008920">
    <property type="entry name" value="TF_FadR/GntR_C"/>
</dbReference>
<dbReference type="Gene3D" id="1.10.10.10">
    <property type="entry name" value="Winged helix-like DNA-binding domain superfamily/Winged helix DNA-binding domain"/>
    <property type="match status" value="1"/>
</dbReference>
<dbReference type="EMBL" id="AP021874">
    <property type="protein sequence ID" value="BBO67602.1"/>
    <property type="molecule type" value="Genomic_DNA"/>
</dbReference>
<dbReference type="SMART" id="SM00345">
    <property type="entry name" value="HTH_GNTR"/>
    <property type="match status" value="1"/>
</dbReference>
<dbReference type="GO" id="GO:0003700">
    <property type="term" value="F:DNA-binding transcription factor activity"/>
    <property type="evidence" value="ECO:0007669"/>
    <property type="project" value="InterPro"/>
</dbReference>
<dbReference type="Pfam" id="PF00392">
    <property type="entry name" value="GntR"/>
    <property type="match status" value="1"/>
</dbReference>
<evidence type="ECO:0000256" key="2">
    <source>
        <dbReference type="ARBA" id="ARBA00023125"/>
    </source>
</evidence>
<sequence>MDRRLFAMFETARQSKTTEIIIGQIRTAILAGRLAPGDRLPPEKKLGEQFQVSKQTLRESMRALEHMGLIDVRKGVGGGAFIVAVDEQVAAQNLANYLYFKDLTIENLSEFRRIMEPYAAARAAERISASDLETLRRLNASTRENLRCKHWDRVSRDEIAFHRLIARQTGNPILILMLDFVETLLEDFKKILKPDAGFMGSVMAAHEAIAEAIADGDADLAAEQMRAHVIDVEGYLARLKKSRAGKKLWENCLKGERG</sequence>
<dbReference type="KEGG" id="dalk:DSCA_15320"/>
<protein>
    <submittedName>
        <fullName evidence="5">GntR family transcriptional regulator</fullName>
    </submittedName>
</protein>
<dbReference type="CDD" id="cd07377">
    <property type="entry name" value="WHTH_GntR"/>
    <property type="match status" value="1"/>
</dbReference>
<evidence type="ECO:0000256" key="1">
    <source>
        <dbReference type="ARBA" id="ARBA00023015"/>
    </source>
</evidence>